<dbReference type="GO" id="GO:0016706">
    <property type="term" value="F:2-oxoglutarate-dependent dioxygenase activity"/>
    <property type="evidence" value="ECO:0007669"/>
    <property type="project" value="UniProtKB-ARBA"/>
</dbReference>
<dbReference type="InterPro" id="IPR003819">
    <property type="entry name" value="TauD/TfdA-like"/>
</dbReference>
<reference evidence="5" key="1">
    <citation type="submission" date="2023-01" db="EMBL/GenBank/DDBJ databases">
        <title>Vibrio sp. CB1-14 genome sequencing.</title>
        <authorList>
            <person name="Otstavnykh N."/>
            <person name="Isaeva M."/>
            <person name="Meleshko D."/>
        </authorList>
    </citation>
    <scope>NUCLEOTIDE SEQUENCE</scope>
    <source>
        <strain evidence="5">CB1-14</strain>
        <plasmid evidence="5">p1</plasmid>
    </source>
</reference>
<sequence>MKMEGCTVSLLEDGYEHIYLVEPGDEGQTVRDVLVNLDLDALLAEKKCLLFRGFNVDSDDKFSRIVSDLAQQELSYKERSTQRIQTAKGVYTSTEYPANKQIANHSENAFQKVVPGKILFCSLVVAEQGGETPISDNKRIIDILPEEEVEKFRKLGVMYQRNFDGGFDLSWQEAFQSDDPAEVEHYCKDNEIEFEWISTSHLRTRQKRQAIIEHPITGDELWFNQLHLFHVTNLEPAIQQAMLSSLGGDLLPRHVFYGNGEEIPNAVVNKIRAAFVDCQVAFGWKEGDFLIGDNLLVSHGRKPFQGERAVRVALIDPIEL</sequence>
<dbReference type="PANTHER" id="PTHR10696">
    <property type="entry name" value="GAMMA-BUTYROBETAINE HYDROXYLASE-RELATED"/>
    <property type="match status" value="1"/>
</dbReference>
<evidence type="ECO:0000256" key="1">
    <source>
        <dbReference type="ARBA" id="ARBA00001954"/>
    </source>
</evidence>
<gene>
    <name evidence="5" type="ORF">PG915_24045</name>
</gene>
<protein>
    <submittedName>
        <fullName evidence="5">TauD/TfdA family dioxygenase</fullName>
    </submittedName>
</protein>
<keyword evidence="5" id="KW-0614">Plasmid</keyword>
<evidence type="ECO:0000256" key="2">
    <source>
        <dbReference type="ARBA" id="ARBA00023002"/>
    </source>
</evidence>
<dbReference type="RefSeq" id="WP_353500428.1">
    <property type="nucleotide sequence ID" value="NZ_CP115922.1"/>
</dbReference>
<keyword evidence="2" id="KW-0560">Oxidoreductase</keyword>
<comment type="cofactor">
    <cofactor evidence="1">
        <name>Fe(2+)</name>
        <dbReference type="ChEBI" id="CHEBI:29033"/>
    </cofactor>
</comment>
<proteinExistence type="predicted"/>
<accession>A0AAU8BRI0</accession>
<evidence type="ECO:0000313" key="5">
    <source>
        <dbReference type="EMBL" id="XCD19311.1"/>
    </source>
</evidence>
<dbReference type="Pfam" id="PF02668">
    <property type="entry name" value="TauD"/>
    <property type="match status" value="1"/>
</dbReference>
<keyword evidence="3" id="KW-0045">Antibiotic biosynthesis</keyword>
<keyword evidence="5" id="KW-0223">Dioxygenase</keyword>
<dbReference type="AlphaFoldDB" id="A0AAU8BRI0"/>
<evidence type="ECO:0000259" key="4">
    <source>
        <dbReference type="Pfam" id="PF02668"/>
    </source>
</evidence>
<dbReference type="InterPro" id="IPR050411">
    <property type="entry name" value="AlphaKG_dependent_hydroxylases"/>
</dbReference>
<dbReference type="KEGG" id="vck:PG915_24045"/>
<dbReference type="PANTHER" id="PTHR10696:SF56">
    <property type="entry name" value="TAUD_TFDA-LIKE DOMAIN-CONTAINING PROTEIN"/>
    <property type="match status" value="1"/>
</dbReference>
<name>A0AAU8BRI0_9VIBR</name>
<evidence type="ECO:0000256" key="3">
    <source>
        <dbReference type="ARBA" id="ARBA00023194"/>
    </source>
</evidence>
<dbReference type="EMBL" id="CP115922">
    <property type="protein sequence ID" value="XCD19311.1"/>
    <property type="molecule type" value="Genomic_DNA"/>
</dbReference>
<dbReference type="InterPro" id="IPR042098">
    <property type="entry name" value="TauD-like_sf"/>
</dbReference>
<dbReference type="GO" id="GO:0017000">
    <property type="term" value="P:antibiotic biosynthetic process"/>
    <property type="evidence" value="ECO:0007669"/>
    <property type="project" value="UniProtKB-KW"/>
</dbReference>
<organism evidence="5">
    <name type="scientific">Vibrio chaetopteri</name>
    <dbReference type="NCBI Taxonomy" id="3016528"/>
    <lineage>
        <taxon>Bacteria</taxon>
        <taxon>Pseudomonadati</taxon>
        <taxon>Pseudomonadota</taxon>
        <taxon>Gammaproteobacteria</taxon>
        <taxon>Vibrionales</taxon>
        <taxon>Vibrionaceae</taxon>
        <taxon>Vibrio</taxon>
    </lineage>
</organism>
<feature type="domain" description="TauD/TfdA-like" evidence="4">
    <location>
        <begin position="38"/>
        <end position="312"/>
    </location>
</feature>
<dbReference type="Gene3D" id="3.60.130.10">
    <property type="entry name" value="Clavaminate synthase-like"/>
    <property type="match status" value="1"/>
</dbReference>
<geneLocation type="plasmid" evidence="5">
    <name>p1</name>
</geneLocation>
<dbReference type="SUPFAM" id="SSF51197">
    <property type="entry name" value="Clavaminate synthase-like"/>
    <property type="match status" value="1"/>
</dbReference>